<dbReference type="EMBL" id="CP119316">
    <property type="protein sequence ID" value="WEK45611.1"/>
    <property type="molecule type" value="Genomic_DNA"/>
</dbReference>
<dbReference type="AlphaFoldDB" id="A0AAJ6BN61"/>
<gene>
    <name evidence="1" type="ORF">P0Y56_11280</name>
</gene>
<sequence>MTQPTPSSGRAPARAWKRPFLEALAESSNVARAAKIAEVPSATVYDLRRKSREFARQWQAALSEGYDNLEMELLGRLREGEIKRAAGAKVGVRTFDNATAYRLLMVHKDARDKERATRANVTAAEVRASIERKVAVLKAQVEARAEAEAEAAAEADGE</sequence>
<dbReference type="KEGG" id="acob:P0Y56_11280"/>
<evidence type="ECO:0000313" key="2">
    <source>
        <dbReference type="Proteomes" id="UP001218362"/>
    </source>
</evidence>
<dbReference type="Proteomes" id="UP001218362">
    <property type="component" value="Chromosome"/>
</dbReference>
<organism evidence="1 2">
    <name type="scientific">Candidatus Andeanibacterium colombiense</name>
    <dbReference type="NCBI Taxonomy" id="3121345"/>
    <lineage>
        <taxon>Bacteria</taxon>
        <taxon>Pseudomonadati</taxon>
        <taxon>Pseudomonadota</taxon>
        <taxon>Alphaproteobacteria</taxon>
        <taxon>Sphingomonadales</taxon>
        <taxon>Sphingomonadaceae</taxon>
        <taxon>Candidatus Andeanibacterium</taxon>
    </lineage>
</organism>
<evidence type="ECO:0000313" key="1">
    <source>
        <dbReference type="EMBL" id="WEK45611.1"/>
    </source>
</evidence>
<accession>A0AAJ6BN61</accession>
<proteinExistence type="predicted"/>
<reference evidence="1" key="1">
    <citation type="submission" date="2023-03" db="EMBL/GenBank/DDBJ databases">
        <title>Andean soil-derived lignocellulolytic bacterial consortium as a source of novel taxa and putative plastic-active enzymes.</title>
        <authorList>
            <person name="Diaz-Garcia L."/>
            <person name="Chuvochina M."/>
            <person name="Feuerriegel G."/>
            <person name="Bunk B."/>
            <person name="Sproer C."/>
            <person name="Streit W.R."/>
            <person name="Rodriguez L.M."/>
            <person name="Overmann J."/>
            <person name="Jimenez D.J."/>
        </authorList>
    </citation>
    <scope>NUCLEOTIDE SEQUENCE</scope>
    <source>
        <strain evidence="1">MAG 26</strain>
    </source>
</reference>
<name>A0AAJ6BN61_9SPHN</name>
<evidence type="ECO:0008006" key="3">
    <source>
        <dbReference type="Google" id="ProtNLM"/>
    </source>
</evidence>
<protein>
    <recommendedName>
        <fullName evidence="3">Terminase</fullName>
    </recommendedName>
</protein>